<dbReference type="AlphaFoldDB" id="A0A8D8GVH5"/>
<dbReference type="EMBL" id="HBUE01182099">
    <property type="protein sequence ID" value="CAG6520933.1"/>
    <property type="molecule type" value="Transcribed_RNA"/>
</dbReference>
<organism evidence="2">
    <name type="scientific">Culex pipiens</name>
    <name type="common">House mosquito</name>
    <dbReference type="NCBI Taxonomy" id="7175"/>
    <lineage>
        <taxon>Eukaryota</taxon>
        <taxon>Metazoa</taxon>
        <taxon>Ecdysozoa</taxon>
        <taxon>Arthropoda</taxon>
        <taxon>Hexapoda</taxon>
        <taxon>Insecta</taxon>
        <taxon>Pterygota</taxon>
        <taxon>Neoptera</taxon>
        <taxon>Endopterygota</taxon>
        <taxon>Diptera</taxon>
        <taxon>Nematocera</taxon>
        <taxon>Culicoidea</taxon>
        <taxon>Culicidae</taxon>
        <taxon>Culicinae</taxon>
        <taxon>Culicini</taxon>
        <taxon>Culex</taxon>
        <taxon>Culex</taxon>
    </lineage>
</organism>
<reference evidence="2" key="1">
    <citation type="submission" date="2021-05" db="EMBL/GenBank/DDBJ databases">
        <authorList>
            <person name="Alioto T."/>
            <person name="Alioto T."/>
            <person name="Gomez Garrido J."/>
        </authorList>
    </citation>
    <scope>NUCLEOTIDE SEQUENCE</scope>
</reference>
<feature type="region of interest" description="Disordered" evidence="1">
    <location>
        <begin position="97"/>
        <end position="118"/>
    </location>
</feature>
<protein>
    <submittedName>
        <fullName evidence="2">(northern house mosquito) hypothetical protein</fullName>
    </submittedName>
</protein>
<evidence type="ECO:0000256" key="1">
    <source>
        <dbReference type="SAM" id="MobiDB-lite"/>
    </source>
</evidence>
<feature type="compositionally biased region" description="Basic residues" evidence="1">
    <location>
        <begin position="97"/>
        <end position="107"/>
    </location>
</feature>
<sequence>MQIPDFSSQAITRFLVKLVDTNRKDTTISSTPHNSLLLRRVNIRFILKKQNYKNTEKSFYLLLYITDIKPLTLSNRFQLQTQHNTLLLTISSPHLLRKKKSRSKQKSNTKTSRFNKQC</sequence>
<name>A0A8D8GVH5_CULPI</name>
<accession>A0A8D8GVH5</accession>
<proteinExistence type="predicted"/>
<dbReference type="EMBL" id="HBUE01287718">
    <property type="protein sequence ID" value="CAG6572500.1"/>
    <property type="molecule type" value="Transcribed_RNA"/>
</dbReference>
<evidence type="ECO:0000313" key="2">
    <source>
        <dbReference type="EMBL" id="CAG6520933.1"/>
    </source>
</evidence>